<accession>A0A9N9ITN1</accession>
<proteinExistence type="predicted"/>
<comment type="caution">
    <text evidence="1">The sequence shown here is derived from an EMBL/GenBank/DDBJ whole genome shotgun (WGS) entry which is preliminary data.</text>
</comment>
<dbReference type="AlphaFoldDB" id="A0A9N9ITN1"/>
<name>A0A9N9ITN1_9GLOM</name>
<dbReference type="Proteomes" id="UP000789570">
    <property type="component" value="Unassembled WGS sequence"/>
</dbReference>
<sequence>MERGSTISLYNKIDAETHGPITIRAIADSKKRSAEEAEDKPSKQLRIDGIVDPTATGAVSPVVTPAASYAAQPPYYPQGQWSAQGYAGYPAVSAASSANAQQASYQYPYQYSQSTASTTATLEY</sequence>
<keyword evidence="2" id="KW-1185">Reference proteome</keyword>
<gene>
    <name evidence="1" type="ORF">FCALED_LOCUS16070</name>
</gene>
<evidence type="ECO:0000313" key="1">
    <source>
        <dbReference type="EMBL" id="CAG8747559.1"/>
    </source>
</evidence>
<organism evidence="1 2">
    <name type="scientific">Funneliformis caledonium</name>
    <dbReference type="NCBI Taxonomy" id="1117310"/>
    <lineage>
        <taxon>Eukaryota</taxon>
        <taxon>Fungi</taxon>
        <taxon>Fungi incertae sedis</taxon>
        <taxon>Mucoromycota</taxon>
        <taxon>Glomeromycotina</taxon>
        <taxon>Glomeromycetes</taxon>
        <taxon>Glomerales</taxon>
        <taxon>Glomeraceae</taxon>
        <taxon>Funneliformis</taxon>
    </lineage>
</organism>
<evidence type="ECO:0000313" key="2">
    <source>
        <dbReference type="Proteomes" id="UP000789570"/>
    </source>
</evidence>
<reference evidence="1" key="1">
    <citation type="submission" date="2021-06" db="EMBL/GenBank/DDBJ databases">
        <authorList>
            <person name="Kallberg Y."/>
            <person name="Tangrot J."/>
            <person name="Rosling A."/>
        </authorList>
    </citation>
    <scope>NUCLEOTIDE SEQUENCE</scope>
    <source>
        <strain evidence="1">UK204</strain>
    </source>
</reference>
<dbReference type="EMBL" id="CAJVPQ010017117">
    <property type="protein sequence ID" value="CAG8747559.1"/>
    <property type="molecule type" value="Genomic_DNA"/>
</dbReference>
<dbReference type="OrthoDB" id="2435219at2759"/>
<protein>
    <submittedName>
        <fullName evidence="1">9358_t:CDS:1</fullName>
    </submittedName>
</protein>